<keyword evidence="3" id="KW-0964">Secreted</keyword>
<dbReference type="Pfam" id="PF02014">
    <property type="entry name" value="Reeler"/>
    <property type="match status" value="1"/>
</dbReference>
<keyword evidence="4" id="KW-0677">Repeat</keyword>
<evidence type="ECO:0000256" key="7">
    <source>
        <dbReference type="SAM" id="MobiDB-lite"/>
    </source>
</evidence>
<dbReference type="Gene3D" id="2.20.100.10">
    <property type="entry name" value="Thrombospondin type-1 (TSP1) repeat"/>
    <property type="match status" value="5"/>
</dbReference>
<comment type="caution">
    <text evidence="12">The sequence shown here is derived from an EMBL/GenBank/DDBJ whole genome shotgun (WGS) entry which is preliminary data.</text>
</comment>
<dbReference type="Gene3D" id="2.60.40.4060">
    <property type="entry name" value="Reeler domain"/>
    <property type="match status" value="1"/>
</dbReference>
<dbReference type="InterPro" id="IPR002223">
    <property type="entry name" value="Kunitz_BPTI"/>
</dbReference>
<feature type="signal peptide" evidence="8">
    <location>
        <begin position="1"/>
        <end position="19"/>
    </location>
</feature>
<dbReference type="PRINTS" id="PR00759">
    <property type="entry name" value="BASICPTASE"/>
</dbReference>
<evidence type="ECO:0000259" key="10">
    <source>
        <dbReference type="PROSITE" id="PS51019"/>
    </source>
</evidence>
<dbReference type="Proteomes" id="UP000600918">
    <property type="component" value="Unassembled WGS sequence"/>
</dbReference>
<evidence type="ECO:0000259" key="9">
    <source>
        <dbReference type="PROSITE" id="PS50279"/>
    </source>
</evidence>
<dbReference type="InterPro" id="IPR051418">
    <property type="entry name" value="Spondin/Thrombospondin_T1"/>
</dbReference>
<dbReference type="FunFam" id="2.60.40.2130:FF:000002">
    <property type="entry name" value="Putative Spondin-1"/>
    <property type="match status" value="1"/>
</dbReference>
<feature type="compositionally biased region" description="Acidic residues" evidence="7">
    <location>
        <begin position="645"/>
        <end position="656"/>
    </location>
</feature>
<feature type="domain" description="Reelin" evidence="10">
    <location>
        <begin position="94"/>
        <end position="266"/>
    </location>
</feature>
<evidence type="ECO:0000256" key="2">
    <source>
        <dbReference type="ARBA" id="ARBA00019594"/>
    </source>
</evidence>
<protein>
    <recommendedName>
        <fullName evidence="2">Spondin-1</fullName>
    </recommendedName>
    <alternativeName>
        <fullName evidence="6">F-spondin</fullName>
    </alternativeName>
</protein>
<keyword evidence="8" id="KW-0732">Signal</keyword>
<evidence type="ECO:0000313" key="13">
    <source>
        <dbReference type="Proteomes" id="UP000600918"/>
    </source>
</evidence>
<evidence type="ECO:0000259" key="11">
    <source>
        <dbReference type="PROSITE" id="PS51020"/>
    </source>
</evidence>
<dbReference type="PROSITE" id="PS50092">
    <property type="entry name" value="TSP1"/>
    <property type="match status" value="5"/>
</dbReference>
<feature type="domain" description="Spondin" evidence="11">
    <location>
        <begin position="267"/>
        <end position="484"/>
    </location>
</feature>
<dbReference type="Pfam" id="PF06468">
    <property type="entry name" value="Spond_N"/>
    <property type="match status" value="1"/>
</dbReference>
<comment type="subcellular location">
    <subcellularLocation>
        <location evidence="1">Secreted</location>
        <location evidence="1">Extracellular space</location>
        <location evidence="1">Extracellular matrix</location>
    </subcellularLocation>
</comment>
<keyword evidence="3" id="KW-0272">Extracellular matrix</keyword>
<dbReference type="Pfam" id="PF00090">
    <property type="entry name" value="TSP_1"/>
    <property type="match status" value="5"/>
</dbReference>
<dbReference type="GO" id="GO:0031012">
    <property type="term" value="C:extracellular matrix"/>
    <property type="evidence" value="ECO:0007669"/>
    <property type="project" value="TreeGrafter"/>
</dbReference>
<gene>
    <name evidence="12" type="ORF">H0235_003397</name>
</gene>
<dbReference type="InterPro" id="IPR009465">
    <property type="entry name" value="Spondin_N"/>
</dbReference>
<proteinExistence type="predicted"/>
<dbReference type="InterPro" id="IPR002861">
    <property type="entry name" value="Reeler_dom"/>
</dbReference>
<reference evidence="12" key="1">
    <citation type="journal article" date="2020" name="G3 (Bethesda)">
        <title>High-Quality Assemblies for Three Invasive Social Wasps from the &lt;i&gt;Vespula&lt;/i&gt; Genus.</title>
        <authorList>
            <person name="Harrop T.W.R."/>
            <person name="Guhlin J."/>
            <person name="McLaughlin G.M."/>
            <person name="Permina E."/>
            <person name="Stockwell P."/>
            <person name="Gilligan J."/>
            <person name="Le Lec M.F."/>
            <person name="Gruber M.A.M."/>
            <person name="Quinn O."/>
            <person name="Lovegrove M."/>
            <person name="Duncan E.J."/>
            <person name="Remnant E.J."/>
            <person name="Van Eeckhoven J."/>
            <person name="Graham B."/>
            <person name="Knapp R.A."/>
            <person name="Langford K.W."/>
            <person name="Kronenberg Z."/>
            <person name="Press M.O."/>
            <person name="Eacker S.M."/>
            <person name="Wilson-Rankin E.E."/>
            <person name="Purcell J."/>
            <person name="Lester P.J."/>
            <person name="Dearden P.K."/>
        </authorList>
    </citation>
    <scope>NUCLEOTIDE SEQUENCE</scope>
    <source>
        <strain evidence="12">Volc-1</strain>
    </source>
</reference>
<dbReference type="SUPFAM" id="SSF82895">
    <property type="entry name" value="TSP-1 type 1 repeat"/>
    <property type="match status" value="5"/>
</dbReference>
<sequence length="1020" mass="115909">MAQLVSLSLFLDFYYIVASRNGTWRYYEFKESEIGQGDQAHSANLDILENIYESDGCWLTAASFSQTTFDVVKVLPVLNGFPSEILPGRILYYILLLLAITRSSYSVRCNRIIDGTTRPRSNAEEKYYFFMTLYNRTDIVYAYMPDTKYTVTIMSKSPGLTPRKFTRFLISAETESDSEIVDIGVFDIMDESISKFADQCANAVVEISEVPKERVSVAWTSPSEGSGCILIRATILETPDTWYMDDSNLVLNICQDIKAEADDQGLVLPECCACDEAKYEVTFEGLWSRNTHPKACGLNVKKKSISEQRVYLIETDSHLPYDFPSKGWLIRFSDVIGASHTVDYRFWIYDGMASIGLKQVAELGSTRRLESELKDQSEHIRTIIKARGISYPNVTGRTFAVFRVDRKHHLMSLVSMIDPSPDWIVGVSGLELCLTNCSWIEHKELNLYPYDAGTDDGITYLSPNSPTEPQEPIRRITSNYPNDSRSPFYDPSGLDMKPLAKLYLNRQRLYEKTCNDLPTEITDTEACRVTSWGDWSECTVTCGKGSKLRQRHYRNETAAIANKCNTSLTDRTTCYGDLQCGNSGQNGGILDTEICTLTNWSEWSSCSATCGLAVKSRSRNFKHKQYRKQCRNIPNGPELEQTIECDTEPCSGEDGDEVRNQLGEENNENPEDDENNSSYEGDDPEVEVIEEWSQIKRLRLQKCPSDRYTEWSMWSPCSSSCGPGVKLRSRLDKKTWSHTEEQDDPSMGECRQEEISCVAEIESCDFSKEEAAKICSEPKMEGKCRGNVLRVYFNKHDRQCHHFKYTGCEGNRNNFPTKEDCYTVCGNYQRELKANLSALMKNFKVSLSSVLSYHIPIQEQHRRKAKRAQFDDTSESLQFRGLQAGSQVTELSEINDQRIDCNVSEWSIWSSCEGCRGFTISRRNIITPAKNGGKNCPRKLLRKRKCRKIPPCSGQDNRTGTEISVDCKMTPWSGWTRCKGTCESASQQRIRNIKIQPHGPNGRHCSTLVEFRNCTTLECP</sequence>
<feature type="region of interest" description="Disordered" evidence="7">
    <location>
        <begin position="645"/>
        <end position="685"/>
    </location>
</feature>
<dbReference type="PANTHER" id="PTHR11311">
    <property type="entry name" value="SPONDIN"/>
    <property type="match status" value="1"/>
</dbReference>
<dbReference type="Pfam" id="PF00014">
    <property type="entry name" value="Kunitz_BPTI"/>
    <property type="match status" value="1"/>
</dbReference>
<feature type="chain" id="PRO_5032460247" description="Spondin-1" evidence="8">
    <location>
        <begin position="20"/>
        <end position="1020"/>
    </location>
</feature>
<feature type="region of interest" description="Disordered" evidence="7">
    <location>
        <begin position="463"/>
        <end position="484"/>
    </location>
</feature>
<dbReference type="PROSITE" id="PS51020">
    <property type="entry name" value="SPONDIN"/>
    <property type="match status" value="1"/>
</dbReference>
<dbReference type="PANTHER" id="PTHR11311:SF16">
    <property type="entry name" value="SPONDIN-1"/>
    <property type="match status" value="1"/>
</dbReference>
<dbReference type="GO" id="GO:0004867">
    <property type="term" value="F:serine-type endopeptidase inhibitor activity"/>
    <property type="evidence" value="ECO:0007669"/>
    <property type="project" value="InterPro"/>
</dbReference>
<dbReference type="SMART" id="SM00131">
    <property type="entry name" value="KU"/>
    <property type="match status" value="1"/>
</dbReference>
<dbReference type="PROSITE" id="PS50279">
    <property type="entry name" value="BPTI_KUNITZ_2"/>
    <property type="match status" value="1"/>
</dbReference>
<evidence type="ECO:0000256" key="4">
    <source>
        <dbReference type="ARBA" id="ARBA00022737"/>
    </source>
</evidence>
<dbReference type="CDD" id="cd08544">
    <property type="entry name" value="Reeler"/>
    <property type="match status" value="1"/>
</dbReference>
<evidence type="ECO:0000313" key="12">
    <source>
        <dbReference type="EMBL" id="KAF7435206.1"/>
    </source>
</evidence>
<keyword evidence="5" id="KW-0130">Cell adhesion</keyword>
<dbReference type="SMART" id="SM00209">
    <property type="entry name" value="TSP1"/>
    <property type="match status" value="5"/>
</dbReference>
<evidence type="ECO:0000256" key="5">
    <source>
        <dbReference type="ARBA" id="ARBA00022889"/>
    </source>
</evidence>
<organism evidence="12 13">
    <name type="scientific">Vespula pensylvanica</name>
    <name type="common">Western yellow jacket</name>
    <name type="synonym">Wasp</name>
    <dbReference type="NCBI Taxonomy" id="30213"/>
    <lineage>
        <taxon>Eukaryota</taxon>
        <taxon>Metazoa</taxon>
        <taxon>Ecdysozoa</taxon>
        <taxon>Arthropoda</taxon>
        <taxon>Hexapoda</taxon>
        <taxon>Insecta</taxon>
        <taxon>Pterygota</taxon>
        <taxon>Neoptera</taxon>
        <taxon>Endopterygota</taxon>
        <taxon>Hymenoptera</taxon>
        <taxon>Apocrita</taxon>
        <taxon>Aculeata</taxon>
        <taxon>Vespoidea</taxon>
        <taxon>Vespidae</taxon>
        <taxon>Vespinae</taxon>
        <taxon>Vespula</taxon>
    </lineage>
</organism>
<dbReference type="PROSITE" id="PS00280">
    <property type="entry name" value="BPTI_KUNITZ_1"/>
    <property type="match status" value="1"/>
</dbReference>
<evidence type="ECO:0000256" key="8">
    <source>
        <dbReference type="SAM" id="SignalP"/>
    </source>
</evidence>
<evidence type="ECO:0000256" key="6">
    <source>
        <dbReference type="ARBA" id="ARBA00030964"/>
    </source>
</evidence>
<dbReference type="NCBIfam" id="NF038123">
    <property type="entry name" value="NF038123_dom"/>
    <property type="match status" value="1"/>
</dbReference>
<dbReference type="InterPro" id="IPR000884">
    <property type="entry name" value="TSP1_rpt"/>
</dbReference>
<dbReference type="InterPro" id="IPR042307">
    <property type="entry name" value="Reeler_sf"/>
</dbReference>
<dbReference type="InterPro" id="IPR020901">
    <property type="entry name" value="Prtase_inh_Kunz-CS"/>
</dbReference>
<dbReference type="PROSITE" id="PS51019">
    <property type="entry name" value="REELIN"/>
    <property type="match status" value="1"/>
</dbReference>
<dbReference type="InterPro" id="IPR038678">
    <property type="entry name" value="Spondin_N_sf"/>
</dbReference>
<dbReference type="Gene3D" id="4.10.410.10">
    <property type="entry name" value="Pancreatic trypsin inhibitor Kunitz domain"/>
    <property type="match status" value="1"/>
</dbReference>
<dbReference type="EMBL" id="JACSDY010000002">
    <property type="protein sequence ID" value="KAF7435206.1"/>
    <property type="molecule type" value="Genomic_DNA"/>
</dbReference>
<dbReference type="SUPFAM" id="SSF57362">
    <property type="entry name" value="BPTI-like"/>
    <property type="match status" value="1"/>
</dbReference>
<dbReference type="InterPro" id="IPR036383">
    <property type="entry name" value="TSP1_rpt_sf"/>
</dbReference>
<name>A0A834PBU9_VESPE</name>
<keyword evidence="13" id="KW-1185">Reference proteome</keyword>
<dbReference type="Gene3D" id="2.60.40.2130">
    <property type="entry name" value="F-spondin domain"/>
    <property type="match status" value="1"/>
</dbReference>
<dbReference type="InterPro" id="IPR036880">
    <property type="entry name" value="Kunitz_BPTI_sf"/>
</dbReference>
<dbReference type="GO" id="GO:0007155">
    <property type="term" value="P:cell adhesion"/>
    <property type="evidence" value="ECO:0007669"/>
    <property type="project" value="UniProtKB-KW"/>
</dbReference>
<evidence type="ECO:0000256" key="3">
    <source>
        <dbReference type="ARBA" id="ARBA00022530"/>
    </source>
</evidence>
<evidence type="ECO:0000256" key="1">
    <source>
        <dbReference type="ARBA" id="ARBA00004498"/>
    </source>
</evidence>
<feature type="compositionally biased region" description="Acidic residues" evidence="7">
    <location>
        <begin position="665"/>
        <end position="685"/>
    </location>
</feature>
<accession>A0A834PBU9</accession>
<dbReference type="CDD" id="cd00109">
    <property type="entry name" value="Kunitz-type"/>
    <property type="match status" value="1"/>
</dbReference>
<dbReference type="AlphaFoldDB" id="A0A834PBU9"/>
<feature type="domain" description="BPTI/Kunitz inhibitor" evidence="9">
    <location>
        <begin position="775"/>
        <end position="825"/>
    </location>
</feature>